<accession>A0A1F5JJA7</accession>
<dbReference type="InterPro" id="IPR029044">
    <property type="entry name" value="Nucleotide-diphossugar_trans"/>
</dbReference>
<reference evidence="2 3" key="1">
    <citation type="journal article" date="2016" name="Nat. Commun.">
        <title>Thousands of microbial genomes shed light on interconnected biogeochemical processes in an aquifer system.</title>
        <authorList>
            <person name="Anantharaman K."/>
            <person name="Brown C.T."/>
            <person name="Hug L.A."/>
            <person name="Sharon I."/>
            <person name="Castelle C.J."/>
            <person name="Probst A.J."/>
            <person name="Thomas B.C."/>
            <person name="Singh A."/>
            <person name="Wilkins M.J."/>
            <person name="Karaoz U."/>
            <person name="Brodie E.L."/>
            <person name="Williams K.H."/>
            <person name="Hubbard S.S."/>
            <person name="Banfield J.F."/>
        </authorList>
    </citation>
    <scope>NUCLEOTIDE SEQUENCE [LARGE SCALE GENOMIC DNA]</scope>
</reference>
<dbReference type="EMBL" id="MFCP01000016">
    <property type="protein sequence ID" value="OGE28744.1"/>
    <property type="molecule type" value="Genomic_DNA"/>
</dbReference>
<dbReference type="Pfam" id="PF00535">
    <property type="entry name" value="Glycos_transf_2"/>
    <property type="match status" value="1"/>
</dbReference>
<dbReference type="AlphaFoldDB" id="A0A1F5JJA7"/>
<protein>
    <recommendedName>
        <fullName evidence="1">Glycosyltransferase 2-like domain-containing protein</fullName>
    </recommendedName>
</protein>
<dbReference type="CDD" id="cd04186">
    <property type="entry name" value="GT_2_like_c"/>
    <property type="match status" value="1"/>
</dbReference>
<comment type="caution">
    <text evidence="2">The sequence shown here is derived from an EMBL/GenBank/DDBJ whole genome shotgun (WGS) entry which is preliminary data.</text>
</comment>
<dbReference type="SUPFAM" id="SSF53448">
    <property type="entry name" value="Nucleotide-diphospho-sugar transferases"/>
    <property type="match status" value="1"/>
</dbReference>
<organism evidence="2 3">
    <name type="scientific">Candidatus Daviesbacteria bacterium RIFCSPHIGHO2_01_FULL_40_11</name>
    <dbReference type="NCBI Taxonomy" id="1797762"/>
    <lineage>
        <taxon>Bacteria</taxon>
        <taxon>Candidatus Daviesiibacteriota</taxon>
    </lineage>
</organism>
<proteinExistence type="predicted"/>
<dbReference type="InterPro" id="IPR001173">
    <property type="entry name" value="Glyco_trans_2-like"/>
</dbReference>
<gene>
    <name evidence="2" type="ORF">A2867_04660</name>
</gene>
<feature type="domain" description="Glycosyltransferase 2-like" evidence="1">
    <location>
        <begin position="10"/>
        <end position="178"/>
    </location>
</feature>
<dbReference type="Gene3D" id="3.90.550.10">
    <property type="entry name" value="Spore Coat Polysaccharide Biosynthesis Protein SpsA, Chain A"/>
    <property type="match status" value="1"/>
</dbReference>
<dbReference type="PANTHER" id="PTHR43179">
    <property type="entry name" value="RHAMNOSYLTRANSFERASE WBBL"/>
    <property type="match status" value="1"/>
</dbReference>
<evidence type="ECO:0000313" key="3">
    <source>
        <dbReference type="Proteomes" id="UP000177555"/>
    </source>
</evidence>
<dbReference type="Proteomes" id="UP000177555">
    <property type="component" value="Unassembled WGS sequence"/>
</dbReference>
<evidence type="ECO:0000259" key="1">
    <source>
        <dbReference type="Pfam" id="PF00535"/>
    </source>
</evidence>
<dbReference type="PANTHER" id="PTHR43179:SF7">
    <property type="entry name" value="RHAMNOSYLTRANSFERASE WBBL"/>
    <property type="match status" value="1"/>
</dbReference>
<evidence type="ECO:0000313" key="2">
    <source>
        <dbReference type="EMBL" id="OGE28744.1"/>
    </source>
</evidence>
<sequence length="316" mass="35764">MANSENPELSIIILNYNVRELLLNCLESVFANKGKLDRWQVIVVDNASYDGSVEAVRERYKTASHSSSGNAIELVESKQNLGFAAGNNMGVKKAKAPVILFLNPDTIITDHAIQKSLEVLLSDPDIGALGCKVELPDGRLDYSCHRGFPTPWNSFAYFSGLAKIFPKSAFFSGYSASFLDTSQPHEVDCISGSFLMVRKIAGEQIGFWDNDYFFNGEDIEFCYSLKEKGWKIYFYPGVKIIHFKGSSSGLWRTSATKIEKATKLSAATHAASAMRIFYKKHYYKKYPPVLRDFVLWGIRILEHYRKFKIMTGFRYE</sequence>
<name>A0A1F5JJA7_9BACT</name>